<evidence type="ECO:0000256" key="15">
    <source>
        <dbReference type="SAM" id="MobiDB-lite"/>
    </source>
</evidence>
<evidence type="ECO:0000256" key="1">
    <source>
        <dbReference type="ARBA" id="ARBA00004430"/>
    </source>
</evidence>
<dbReference type="InterPro" id="IPR004273">
    <property type="entry name" value="Dynein_heavy_D6_P-loop"/>
</dbReference>
<dbReference type="GO" id="GO:0005874">
    <property type="term" value="C:microtubule"/>
    <property type="evidence" value="ECO:0007669"/>
    <property type="project" value="UniProtKB-KW"/>
</dbReference>
<dbReference type="Gene3D" id="1.10.8.710">
    <property type="match status" value="1"/>
</dbReference>
<dbReference type="InterPro" id="IPR042219">
    <property type="entry name" value="AAA_lid_11_sf"/>
</dbReference>
<keyword evidence="12" id="KW-0206">Cytoskeleton</keyword>
<evidence type="ECO:0000259" key="16">
    <source>
        <dbReference type="SMART" id="SM00382"/>
    </source>
</evidence>
<dbReference type="Gene3D" id="1.10.472.130">
    <property type="match status" value="1"/>
</dbReference>
<dbReference type="FunFam" id="1.20.920.20:FF:000004">
    <property type="entry name" value="Dynein axonemal heavy chain 5"/>
    <property type="match status" value="1"/>
</dbReference>
<keyword evidence="17" id="KW-1185">Reference proteome</keyword>
<dbReference type="FunFam" id="1.10.472.130:FF:000009">
    <property type="entry name" value="Dynein heavy chain 5, axonemal"/>
    <property type="match status" value="1"/>
</dbReference>
<accession>A0A6J1UE29</accession>
<dbReference type="Gene3D" id="1.10.8.1220">
    <property type="match status" value="1"/>
</dbReference>
<dbReference type="InterPro" id="IPR056759">
    <property type="entry name" value="DYH2-5-8_CC"/>
</dbReference>
<dbReference type="Gene3D" id="1.20.1270.280">
    <property type="match status" value="1"/>
</dbReference>
<dbReference type="Gene3D" id="6.10.140.1060">
    <property type="match status" value="1"/>
</dbReference>
<evidence type="ECO:0000256" key="2">
    <source>
        <dbReference type="ARBA" id="ARBA00008887"/>
    </source>
</evidence>
<dbReference type="FunFam" id="3.40.50.300:FF:000320">
    <property type="entry name" value="Dynein, axonemal, heavy chain 5"/>
    <property type="match status" value="1"/>
</dbReference>
<feature type="domain" description="AAA+ ATPase" evidence="16">
    <location>
        <begin position="1799"/>
        <end position="1972"/>
    </location>
</feature>
<feature type="domain" description="AAA+ ATPase" evidence="16">
    <location>
        <begin position="1520"/>
        <end position="1656"/>
    </location>
</feature>
<comment type="subcellular location">
    <subcellularLocation>
        <location evidence="1">Cytoplasm</location>
        <location evidence="1">Cytoskeleton</location>
        <location evidence="1">Cilium axoneme</location>
    </subcellularLocation>
</comment>
<dbReference type="Pfam" id="PF12774">
    <property type="entry name" value="AAA_6"/>
    <property type="match status" value="1"/>
</dbReference>
<dbReference type="FunFam" id="3.40.50.300:FF:002141">
    <property type="entry name" value="Dynein heavy chain"/>
    <property type="match status" value="1"/>
</dbReference>
<dbReference type="InterPro" id="IPR003593">
    <property type="entry name" value="AAA+_ATPase"/>
</dbReference>
<evidence type="ECO:0000256" key="13">
    <source>
        <dbReference type="ARBA" id="ARBA00023273"/>
    </source>
</evidence>
<evidence type="ECO:0000256" key="9">
    <source>
        <dbReference type="ARBA" id="ARBA00023054"/>
    </source>
</evidence>
<dbReference type="FunFam" id="1.20.1270.280:FF:000002">
    <property type="entry name" value="Dynein heavy chain 5, axonemal"/>
    <property type="match status" value="1"/>
</dbReference>
<dbReference type="InterPro" id="IPR041658">
    <property type="entry name" value="AAA_lid_11"/>
</dbReference>
<dbReference type="PANTHER" id="PTHR46532:SF13">
    <property type="entry name" value="CYTOPLASMIC DYNEIN 1 HEAVY CHAIN 1"/>
    <property type="match status" value="1"/>
</dbReference>
<dbReference type="FunFam" id="1.10.8.1220:FF:000001">
    <property type="entry name" value="Dynein axonemal heavy chain 5"/>
    <property type="match status" value="1"/>
</dbReference>
<keyword evidence="5" id="KW-0677">Repeat</keyword>
<dbReference type="InterPro" id="IPR024743">
    <property type="entry name" value="Dynein_HC_stalk"/>
</dbReference>
<dbReference type="GO" id="GO:0031514">
    <property type="term" value="C:motile cilium"/>
    <property type="evidence" value="ECO:0007669"/>
    <property type="project" value="UniProtKB-ARBA"/>
</dbReference>
<dbReference type="InterPro" id="IPR043157">
    <property type="entry name" value="Dynein_AAA1S"/>
</dbReference>
<proteinExistence type="inferred from homology"/>
<dbReference type="FunFam" id="1.20.920.30:FF:000004">
    <property type="entry name" value="Dynein axonemal heavy chain 5"/>
    <property type="match status" value="1"/>
</dbReference>
<dbReference type="KEGG" id="nss:113415864"/>
<dbReference type="Gene3D" id="3.40.50.300">
    <property type="entry name" value="P-loop containing nucleotide triphosphate hydrolases"/>
    <property type="match status" value="5"/>
</dbReference>
<dbReference type="InterPro" id="IPR013594">
    <property type="entry name" value="Dynein_heavy_tail"/>
</dbReference>
<dbReference type="InterPro" id="IPR035699">
    <property type="entry name" value="AAA_6"/>
</dbReference>
<dbReference type="InterPro" id="IPR024317">
    <property type="entry name" value="Dynein_heavy_chain_D4_dom"/>
</dbReference>
<evidence type="ECO:0000256" key="5">
    <source>
        <dbReference type="ARBA" id="ARBA00022737"/>
    </source>
</evidence>
<dbReference type="FunFam" id="3.10.490.20:FF:000003">
    <property type="entry name" value="Dynein heavy chain 5, axonemal"/>
    <property type="match status" value="1"/>
</dbReference>
<dbReference type="GO" id="GO:0045505">
    <property type="term" value="F:dynein intermediate chain binding"/>
    <property type="evidence" value="ECO:0007669"/>
    <property type="project" value="InterPro"/>
</dbReference>
<dbReference type="InterPro" id="IPR041466">
    <property type="entry name" value="Dynein_AAA5_ext"/>
</dbReference>
<dbReference type="InterPro" id="IPR043160">
    <property type="entry name" value="Dynein_C_barrel"/>
</dbReference>
<dbReference type="PANTHER" id="PTHR46532">
    <property type="entry name" value="MALE FERTILITY FACTOR KL5"/>
    <property type="match status" value="1"/>
</dbReference>
<evidence type="ECO:0000256" key="11">
    <source>
        <dbReference type="ARBA" id="ARBA00023175"/>
    </source>
</evidence>
<feature type="coiled-coil region" evidence="14">
    <location>
        <begin position="2761"/>
        <end position="2798"/>
    </location>
</feature>
<dbReference type="FunFam" id="3.40.50.300:FF:000044">
    <property type="entry name" value="Dynein heavy chain 5, axonemal"/>
    <property type="match status" value="1"/>
</dbReference>
<dbReference type="Pfam" id="PF08385">
    <property type="entry name" value="DHC_N1"/>
    <property type="match status" value="1"/>
</dbReference>
<evidence type="ECO:0000256" key="12">
    <source>
        <dbReference type="ARBA" id="ARBA00023212"/>
    </source>
</evidence>
<dbReference type="Pfam" id="PF25007">
    <property type="entry name" value="DYH2-5-8_CC"/>
    <property type="match status" value="1"/>
</dbReference>
<dbReference type="FunFam" id="1.10.8.710:FF:000003">
    <property type="entry name" value="Dynein axonemal heavy chain 5"/>
    <property type="match status" value="1"/>
</dbReference>
<dbReference type="InterPro" id="IPR027417">
    <property type="entry name" value="P-loop_NTPase"/>
</dbReference>
<dbReference type="Pfam" id="PF18198">
    <property type="entry name" value="AAA_lid_11"/>
    <property type="match status" value="1"/>
</dbReference>
<feature type="coiled-coil region" evidence="14">
    <location>
        <begin position="2984"/>
        <end position="3039"/>
    </location>
</feature>
<gene>
    <name evidence="18" type="primary">DNAH5</name>
</gene>
<keyword evidence="8" id="KW-0243">Dynein</keyword>
<dbReference type="GO" id="GO:0007018">
    <property type="term" value="P:microtubule-based movement"/>
    <property type="evidence" value="ECO:0007669"/>
    <property type="project" value="InterPro"/>
</dbReference>
<dbReference type="GO" id="GO:0051959">
    <property type="term" value="F:dynein light intermediate chain binding"/>
    <property type="evidence" value="ECO:0007669"/>
    <property type="project" value="InterPro"/>
</dbReference>
<keyword evidence="9 14" id="KW-0175">Coiled coil</keyword>
<dbReference type="Pfam" id="PF03028">
    <property type="entry name" value="Dynein_heavy"/>
    <property type="match status" value="1"/>
</dbReference>
<dbReference type="GO" id="GO:0008569">
    <property type="term" value="F:minus-end-directed microtubule motor activity"/>
    <property type="evidence" value="ECO:0007669"/>
    <property type="project" value="InterPro"/>
</dbReference>
<dbReference type="Gene3D" id="1.20.920.20">
    <property type="match status" value="1"/>
</dbReference>
<dbReference type="Gene3D" id="1.10.8.720">
    <property type="entry name" value="Region D6 of dynein motor"/>
    <property type="match status" value="1"/>
</dbReference>
<dbReference type="Pfam" id="PF12777">
    <property type="entry name" value="MT"/>
    <property type="match status" value="1"/>
</dbReference>
<dbReference type="Gene3D" id="1.20.58.1120">
    <property type="match status" value="1"/>
</dbReference>
<dbReference type="Gene3D" id="3.10.490.20">
    <property type="match status" value="1"/>
</dbReference>
<dbReference type="InterPro" id="IPR041228">
    <property type="entry name" value="Dynein_C"/>
</dbReference>
<feature type="coiled-coil region" evidence="14">
    <location>
        <begin position="3290"/>
        <end position="3317"/>
    </location>
</feature>
<keyword evidence="3" id="KW-0963">Cytoplasm</keyword>
<dbReference type="FunFam" id="3.40.50.300:FF:001221">
    <property type="entry name" value="Axonemal dynein heavy chain 8"/>
    <property type="match status" value="1"/>
</dbReference>
<dbReference type="GO" id="GO:0005858">
    <property type="term" value="C:axonemal dynein complex"/>
    <property type="evidence" value="ECO:0007669"/>
    <property type="project" value="TreeGrafter"/>
</dbReference>
<dbReference type="Pfam" id="PF12780">
    <property type="entry name" value="AAA_8"/>
    <property type="match status" value="1"/>
</dbReference>
<dbReference type="InterPro" id="IPR041589">
    <property type="entry name" value="DNAH3_AAA_lid_1"/>
</dbReference>
<keyword evidence="7" id="KW-0067">ATP-binding</keyword>
<feature type="domain" description="AAA+ ATPase" evidence="16">
    <location>
        <begin position="2128"/>
        <end position="2326"/>
    </location>
</feature>
<keyword evidence="11" id="KW-0505">Motor protein</keyword>
<dbReference type="InterPro" id="IPR035706">
    <property type="entry name" value="AAA_9"/>
</dbReference>
<dbReference type="GeneID" id="113415864"/>
<dbReference type="Pfam" id="PF18199">
    <property type="entry name" value="Dynein_C"/>
    <property type="match status" value="1"/>
</dbReference>
<dbReference type="FunFam" id="1.10.8.720:FF:000004">
    <property type="entry name" value="Dynein heavy chain 5, axonemal"/>
    <property type="match status" value="1"/>
</dbReference>
<dbReference type="SMART" id="SM00382">
    <property type="entry name" value="AAA"/>
    <property type="match status" value="3"/>
</dbReference>
<dbReference type="Pfam" id="PF17852">
    <property type="entry name" value="Dynein_AAA_lid"/>
    <property type="match status" value="1"/>
</dbReference>
<dbReference type="CTD" id="1767"/>
<dbReference type="Pfam" id="PF12775">
    <property type="entry name" value="AAA_7"/>
    <property type="match status" value="1"/>
</dbReference>
<dbReference type="Gene3D" id="1.20.920.30">
    <property type="match status" value="1"/>
</dbReference>
<dbReference type="GO" id="GO:0005524">
    <property type="term" value="F:ATP binding"/>
    <property type="evidence" value="ECO:0007669"/>
    <property type="project" value="UniProtKB-KW"/>
</dbReference>
<name>A0A6J1UE29_9SAUR</name>
<dbReference type="InterPro" id="IPR026983">
    <property type="entry name" value="DHC"/>
</dbReference>
<evidence type="ECO:0000313" key="18">
    <source>
        <dbReference type="RefSeq" id="XP_026529236.1"/>
    </source>
</evidence>
<evidence type="ECO:0000256" key="8">
    <source>
        <dbReference type="ARBA" id="ARBA00023017"/>
    </source>
</evidence>
<dbReference type="Pfam" id="PF17857">
    <property type="entry name" value="AAA_lid_1"/>
    <property type="match status" value="1"/>
</dbReference>
<protein>
    <submittedName>
        <fullName evidence="18">Dynein heavy chain 5, axonemal</fullName>
    </submittedName>
</protein>
<evidence type="ECO:0000256" key="4">
    <source>
        <dbReference type="ARBA" id="ARBA00022701"/>
    </source>
</evidence>
<dbReference type="Proteomes" id="UP000504612">
    <property type="component" value="Unplaced"/>
</dbReference>
<organism evidence="17 18">
    <name type="scientific">Notechis scutatus</name>
    <name type="common">mainland tiger snake</name>
    <dbReference type="NCBI Taxonomy" id="8663"/>
    <lineage>
        <taxon>Eukaryota</taxon>
        <taxon>Metazoa</taxon>
        <taxon>Chordata</taxon>
        <taxon>Craniata</taxon>
        <taxon>Vertebrata</taxon>
        <taxon>Euteleostomi</taxon>
        <taxon>Lepidosauria</taxon>
        <taxon>Squamata</taxon>
        <taxon>Bifurcata</taxon>
        <taxon>Unidentata</taxon>
        <taxon>Episquamata</taxon>
        <taxon>Toxicofera</taxon>
        <taxon>Serpentes</taxon>
        <taxon>Colubroidea</taxon>
        <taxon>Elapidae</taxon>
        <taxon>Hydrophiinae</taxon>
        <taxon>Notechis</taxon>
    </lineage>
</organism>
<dbReference type="SUPFAM" id="SSF52540">
    <property type="entry name" value="P-loop containing nucleoside triphosphate hydrolases"/>
    <property type="match status" value="4"/>
</dbReference>
<evidence type="ECO:0000256" key="10">
    <source>
        <dbReference type="ARBA" id="ARBA00023069"/>
    </source>
</evidence>
<dbReference type="FunFam" id="3.40.50.300:FF:000543">
    <property type="entry name" value="Dynein axonemal heavy chain 5"/>
    <property type="match status" value="1"/>
</dbReference>
<evidence type="ECO:0000256" key="7">
    <source>
        <dbReference type="ARBA" id="ARBA00022840"/>
    </source>
</evidence>
<reference evidence="18" key="1">
    <citation type="submission" date="2025-08" db="UniProtKB">
        <authorList>
            <consortium name="RefSeq"/>
        </authorList>
    </citation>
    <scope>IDENTIFICATION</scope>
</reference>
<evidence type="ECO:0000256" key="3">
    <source>
        <dbReference type="ARBA" id="ARBA00022490"/>
    </source>
</evidence>
<keyword evidence="10" id="KW-0969">Cilium</keyword>
<keyword evidence="4" id="KW-0493">Microtubule</keyword>
<evidence type="ECO:0000313" key="17">
    <source>
        <dbReference type="Proteomes" id="UP000504612"/>
    </source>
</evidence>
<feature type="region of interest" description="Disordered" evidence="15">
    <location>
        <begin position="1069"/>
        <end position="1090"/>
    </location>
</feature>
<dbReference type="FunFam" id="1.20.58.1120:FF:000004">
    <property type="entry name" value="Dynein axonemal heavy chain 5"/>
    <property type="match status" value="1"/>
</dbReference>
<sequence>MFRTGRRQLWKQSVTRVLKQKLKEEKEAKRAHLDGRYDYILSIVSACVNLEKNEVEDAVLEGNQIERIDQFFTAGGFRHVMFYYQDMEGPEIGHESSTGTNSASAKGKKTKLFVTEGDDVALTGICVFFIRTNPSKAINAENIHREVVFNMMDTANGGLLNSVQHLLSDIFIPALNTMNYGWGEMSSSQKGANIKQDFIASLEGFVSVLSGAQQSLMEKVLLKKCETYDLKMLKGPADFLVAANSMETVERIEACMKVWIKQIEQVIAENNQLRKEADDLGPRAELDHWKKRLSKFNYLLDQLKTSDVKAVLGVLTVAKSKLLKNWRELDTRITDATNEAKDNVKYLYTLEKCCDPLYNCDPVIMVDAIPGLINAIKMIYSISRYYNTSEKITSLFVKVTNQMITACKAYITNNNTATIWDQPQDVVLEKIQAAIRLKQEYQDCFHKTKQKLEENPAERQFDFSEMYIFGKFETFHRRLLKIMHIFDTITTYSVLQDSKMEGLEVMATKYQSIVATIKKKQYNFVDQRKTDFDQDCEEFCKQTNELHHQLQMFMDTTFEKILNTERALDTLKKFERLGIPNLGIANKYQIILQNYDRDIEMVSKLYSKHKNDPPLARNLPPMAGKILWARQLFHRIQEPMNLFQKHSMVLQTEEAKPIIRNYNRVAKVLLEFEIVYHRGWLQQVQLIKSGLQASLLVKAPETGEIFVNFDPEILTLIREAKCMARMGLEIPPLAIAIQDKQDAYKQNFNKLQVMLAEYKRVKSKIQVPLHALMAPHVAKVDESVQPGITTLTWTSLNIETYLDNIFSKLDNLELLLDRVNDLIEFRINTILQEISTVPLCSLSEDDPLTCEQFLNMTKELCTKGVYTLHLKSSLAEEATNELINMLLDLDAQNKGDAGESFLSGSRTEGINEEEEGPLDVLASSQTASQISVGLSSPLTKKKKKEMEMLEEEAQELLSHFSHRNVDALLKVIRNTLEAIRKQIHTSSVISFLDSENISKQKQNAAPIFKASVILSIPNFAIMPTLEEIQQTLNKAVDCIVSTMKGVGQWSKERLSKKKLLERKMLALQNEGGSDSETEMKETEVGNQDAASDTASMILPSPIQKKNYNKAISENKEIIKLVSVLSTSISSTKREVVSALERFKCYHHIWQREKEETIENFIKGSPLLSDFESQILYYRDLELKINSESEYICVGTVALYTADLKLALTTETKAWMTAFGRHCNKKYRTEMENIFTFVEEISKRLNRQIRDLDDIRIAMAALKEIREQQISIDFQVGPTEESYAMLNKYELLVAKEQMEKVDTLRYTWEKLLVRGNEVQNELVALQPKFRGELISTVEVFVEDCDQYYLDYDKNGPMVDGLEPQEASDRLIIFQVGLLGIQMIWTREAEEALTNAKYDKKVMQKTNQFFLELLNTLIDMTTKDLNSVERIKYETLITIHVHQRDIFDDLCRMHIKSPTDFEWLKQCRFYFKDDADKMMVNITDVAFIYQNEFLGCTDRLVITPLTDRCYITLAQALGMSMGGAPAGPAGTGKTETTKDMGRCLGKYVVVFNCSDQMDFRGLGRIFKGLAQSGSWGCFDEFNRIDLPVLSVAAQQIAVVLTCKKERKKNFIFTDGDNVEMNPEFGLFLTMNPGYAGRQELPENLKINFRSVAMMVPDRQIIIRVKLASCGFIDNIVLARKFFTLYKLCEEQLSKQVHYDFGLRNILSVLRTLGAAKRSNPSDTETTIVMRVLRDMNLSKLIDEDEPLFLSLIEDLFPSIQLDKAGYPELEAAISKQVEEAGLINHPPWRLKIIQLFETQRVRHGMMALGPSGAGKTTCIHTLMKSMTDCGQPHREMRMNPKAITAPQMFGRLDVATNDWTDGIFSTLWRKTLRVKKGEHIWIVLDGPVDAIWIENLNSVLDDNKTLTLANGDRIPMAPNCKIVFEPHNIDNASPATVSRNGMVFMSSSVLNWSPVLEGFLKRRTLQEAEILRQLYTTSFPDLYRFSIQSLEYKIEMLEAFVIMQSINMLQGLIPCKDQGVEITAEYLERLYIFSLMWSIGALLELEDRWKLEHWLRSHETINLDLPNIPEGSEDTMFDYYVTNDGNWMHWNTCVEEYVYPTNSTPEYGSILVPNVDNVRTDFLIHTIAKQGKAVLLIGEQGTAKTVIIKGYMSKYNPENHMAKSLNFSSATTPLMFQRTIESYVDKRMGTTYGPPAGKKMTVFIDDVNMPVINEWGDQVTNEIVRQLMEQNGFYNLEKPGEFTNIVDIQFLAAMIHPGGGRNDIPQRLKRQFSVFNCTLPSNPSIDKIFGVIGTGHYCSQRGFLEEVRATVAKLVPLTRRLWQMTKIKMLPTPAKFHYVFNLRDLSRIWQGMLNTISEVINDSNVLIKLWKHECKRVIADRFTTPEDVEWFDLALAKLIEGELGSDKAALVAFNKEAFFVDFLRDAPEATGLKEKSLQGEEPEEAEVDMPKIYEPIESFGTLKDRLNMFLQIYNESIRGAGMDLVFFTDAMIHLIKISRVIRTPRGNALLVGVGGSGKQILTKLASFIAGYDMFQITLTRSYNASNLMEDLKHLYKTAGQQGKGISFIFTDNEIKDEAFLEYMNNVLSSGEVSNLFARDEMDEIIGDLIPVMKREHPRRPPTNENVYDYFMTRVRQNLHVVLCFSPVGEKFRNRALKFPALISGCTIDWFSRWPKDALVAVSEHFLSSYEIDCTEDIKKQMVQCMGSFQDGVAEKCVDYFQRYRRSTHVTPKSYLSFIQGYKAIYKEKHAEVQTLAHRMNTGLEKLKEASESVAALSKELEAKEKELKIANEKADMVLKEVTVKAQASEKVKAEVQKVKDKAEAIVDSISADKAIAEEKLEAAKPALEEAEAALQTIKPSDIATVRTLGRPPHLIMRIMDCVLLLFQKKVNVTKLDLEKNCIMPSWQESLKLMTAGNFLQNLQQFPKDTINEEAVELLSPYFEMADYNIETAKRVCGNVAGLCSWTKAMASFFAINKEVLPLKANLAIQENRLTTAMLDLQKAQAELDAKQAELDIVQAQYEKATLEKQTLLEDAERCRHKMQTASSLISGLAGEKERWTEQSKEFAAQTKRLVGDVLLATAFLSYSGPFNQEFRNHLLTSWQKEMKTRKIPFGNNLNLTEMLIDAPTVSEWNLQGLPNDDLSIQNGIIVTKAARYPLLIDPQTQGKIWIKNKETRNELQITSLNHKYFRNHLEDSLSLGRPLLIEDVGEELDPALDRVLEKNFIKTGSTYKVKVGDKEIDVMSGFRLYITTKLPNPAYTPEISARTSIIDFTVTMKGLEDQLLGRVILTEKQELEKERTDLIEDVTANKRKMKELEDNLLYRLTSTQGSLVEDESLIVVLSNTKRTAEEVTQKLQTSVETEVQINSAREEYRPVATRGSILYFLITEMSMVNVMYQTSLRQFLGLFDLSLARSVKSPITSKRIANIIEHMTYEVYKYAARGLYEEHKFLFTLLLTLKIDLQWGKVKHEEFLTLIKGGASLDLKACPPKPARWILDMTWLNLVELSKLRQFSDVLDQISRTEKQWKIWFDKEKPEEELVPSGYDQALDCFRRLLLIRSWCPDRTIAQARKYIMDTMGEKYAEGVILDLEKTWEESDPRTPLICFLSMGSDPTDSIIALGKRLKIETRCVSMGQGQEVHARKLLQQTMAHGGWALLQNCHLGLDFMDELMDTIVETEIIHEAFRLWVTTEVHKHFPITLLQMSIKFTNEPPQGLKAGLKRTYGGVNQDLLDISNMVQWKPILYAVAFLHSTVQERRKFGPLGWNIPYEFNQADFNATVQFVQNHLDDMDIKKGVSWNTVRYMIGEIQYGGRVTDDYDKRLLNTFAKVWFSESMFSQDFSFYKGYNIPKCTTVDQYLHYIQGLPAYDTPEVFGLHPNADITYQSKLAKDVLDTILSIQPKDSSSGSGETREAVVARLADDMLEKLPADYVPFEVKERLQQMGPFQPMNIFLRQEIDRMQRIIALVRNTLTDLKLAIDGTIIMNENLRDALDCMYDARIPERWRKASWASSTLGFWFTELLERNRQFHSWIFEKRPNCFWMTGFFNPQGFLTAMRQEITRANKGWALDSVVLCSEVTKWMNDDISTPPSEGVYVYGLYLEGAGWDKRNMKLIESKPKVLFEPMPVIRIYAENNTSKDSRLYSCPIYKKPLRTDLNYIAAVDLRTTQPPEHWILRGVALLCDVK</sequence>
<dbReference type="RefSeq" id="XP_026529236.1">
    <property type="nucleotide sequence ID" value="XM_026673451.1"/>
</dbReference>
<evidence type="ECO:0000256" key="6">
    <source>
        <dbReference type="ARBA" id="ARBA00022741"/>
    </source>
</evidence>
<keyword evidence="13" id="KW-0966">Cell projection</keyword>
<dbReference type="FunFam" id="3.40.50.300:FF:000049">
    <property type="entry name" value="Dynein, axonemal, heavy chain 5"/>
    <property type="match status" value="1"/>
</dbReference>
<keyword evidence="6" id="KW-0547">Nucleotide-binding</keyword>
<evidence type="ECO:0000256" key="14">
    <source>
        <dbReference type="SAM" id="Coils"/>
    </source>
</evidence>
<dbReference type="Pfam" id="PF12781">
    <property type="entry name" value="AAA_9"/>
    <property type="match status" value="1"/>
</dbReference>
<comment type="similarity">
    <text evidence="2">Belongs to the dynein heavy chain family.</text>
</comment>